<organism evidence="1 2">
    <name type="scientific">Anaerotruncus colihominis</name>
    <dbReference type="NCBI Taxonomy" id="169435"/>
    <lineage>
        <taxon>Bacteria</taxon>
        <taxon>Bacillati</taxon>
        <taxon>Bacillota</taxon>
        <taxon>Clostridia</taxon>
        <taxon>Eubacteriales</taxon>
        <taxon>Oscillospiraceae</taxon>
        <taxon>Anaerotruncus</taxon>
    </lineage>
</organism>
<dbReference type="Gene3D" id="1.10.10.1190">
    <property type="entry name" value="Antirestriction protein ArdA, domain 3"/>
    <property type="match status" value="1"/>
</dbReference>
<reference evidence="1 2" key="1">
    <citation type="submission" date="2018-08" db="EMBL/GenBank/DDBJ databases">
        <title>A genome reference for cultivated species of the human gut microbiota.</title>
        <authorList>
            <person name="Zou Y."/>
            <person name="Xue W."/>
            <person name="Luo G."/>
        </authorList>
    </citation>
    <scope>NUCLEOTIDE SEQUENCE [LARGE SCALE GENOMIC DNA]</scope>
    <source>
        <strain evidence="1 2">TF05-12AC</strain>
    </source>
</reference>
<evidence type="ECO:0008006" key="3">
    <source>
        <dbReference type="Google" id="ProtNLM"/>
    </source>
</evidence>
<dbReference type="Pfam" id="PF07275">
    <property type="entry name" value="ArdA"/>
    <property type="match status" value="1"/>
</dbReference>
<dbReference type="RefSeq" id="WP_117546526.1">
    <property type="nucleotide sequence ID" value="NZ_QVME01000004.1"/>
</dbReference>
<proteinExistence type="predicted"/>
<sequence length="397" mass="44567">MFQTVLSNKDHMEYGVVTVPFPIPEGQYADITRMLEVLHVGSELSPDCMVESVEGDWPVLNVLTGQEINLDELDYLAKRLDGFSPYEKVQFQAAAERYGLTQVTDLINLTFCCDQATVIVDFSDLEQLGRIHYLTLNGGATREEMESLDGYETALLLINEHPGTITPYGVFYDNGMRLEPVYDGRNFPQYLYADSVLTLALASDGDLKKGANVTWLYLPCSEERLERALTRAGISQRSEINLVVMDNNLPGEVSRSLDLENELPQKLNQLSQEVDKLDEAGRAKLGAVAAWVQPTAVEEVIQLCRNLEQFDFIPHIHSAHEYGKYMVRESGDYCYDAGLEGYIDYERFGQSLLFQETGQFVESGYVSYKGTLTLEEVMADDPAEQYRVGQGLSMSGM</sequence>
<dbReference type="InterPro" id="IPR009899">
    <property type="entry name" value="ArdA"/>
</dbReference>
<dbReference type="Proteomes" id="UP000260828">
    <property type="component" value="Unassembled WGS sequence"/>
</dbReference>
<dbReference type="EMBL" id="QVME01000004">
    <property type="protein sequence ID" value="RGE67650.1"/>
    <property type="molecule type" value="Genomic_DNA"/>
</dbReference>
<comment type="caution">
    <text evidence="1">The sequence shown here is derived from an EMBL/GenBank/DDBJ whole genome shotgun (WGS) entry which is preliminary data.</text>
</comment>
<gene>
    <name evidence="1" type="ORF">DXC40_09130</name>
</gene>
<evidence type="ECO:0000313" key="1">
    <source>
        <dbReference type="EMBL" id="RGE67650.1"/>
    </source>
</evidence>
<accession>A0A3E3IKQ1</accession>
<dbReference type="InterPro" id="IPR041893">
    <property type="entry name" value="ArdA_dom3"/>
</dbReference>
<name>A0A3E3IKQ1_9FIRM</name>
<evidence type="ECO:0000313" key="2">
    <source>
        <dbReference type="Proteomes" id="UP000260828"/>
    </source>
</evidence>
<dbReference type="AlphaFoldDB" id="A0A3E3IKQ1"/>
<protein>
    <recommendedName>
        <fullName evidence="3">Antirestriction protein (ArdA)</fullName>
    </recommendedName>
</protein>